<accession>A0ABD0AWK4</accession>
<gene>
    <name evidence="6" type="ORF">KAM436_27570</name>
</gene>
<dbReference type="SUPFAM" id="SSF47188">
    <property type="entry name" value="Hemerythrin-like"/>
    <property type="match status" value="1"/>
</dbReference>
<dbReference type="Proteomes" id="UP000887228">
    <property type="component" value="Unassembled WGS sequence"/>
</dbReference>
<dbReference type="CDD" id="cd12107">
    <property type="entry name" value="Hemerythrin"/>
    <property type="match status" value="1"/>
</dbReference>
<evidence type="ECO:0000313" key="6">
    <source>
        <dbReference type="EMBL" id="GIZ93789.1"/>
    </source>
</evidence>
<dbReference type="InterPro" id="IPR050669">
    <property type="entry name" value="Hemerythrin"/>
</dbReference>
<dbReference type="EMBL" id="BPMT01000010">
    <property type="protein sequence ID" value="GIZ93789.1"/>
    <property type="molecule type" value="Genomic_DNA"/>
</dbReference>
<organism evidence="6 7">
    <name type="scientific">Aquipseudomonas alcaligenes</name>
    <name type="common">Pseudomonas alcaligenes</name>
    <dbReference type="NCBI Taxonomy" id="43263"/>
    <lineage>
        <taxon>Bacteria</taxon>
        <taxon>Pseudomonadati</taxon>
        <taxon>Pseudomonadota</taxon>
        <taxon>Gammaproteobacteria</taxon>
        <taxon>Pseudomonadales</taxon>
        <taxon>Pseudomonadaceae</taxon>
        <taxon>Aquipseudomonas</taxon>
    </lineage>
</organism>
<dbReference type="InterPro" id="IPR035938">
    <property type="entry name" value="Hemerythrin-like_sf"/>
</dbReference>
<comment type="caution">
    <text evidence="6">The sequence shown here is derived from an EMBL/GenBank/DDBJ whole genome shotgun (WGS) entry which is preliminary data.</text>
</comment>
<comment type="similarity">
    <text evidence="1">Belongs to the hemerythrin family.</text>
</comment>
<dbReference type="AlphaFoldDB" id="A0ABD0AWK4"/>
<dbReference type="InterPro" id="IPR016131">
    <property type="entry name" value="Haemerythrin_Fe_BS"/>
</dbReference>
<dbReference type="NCBIfam" id="TIGR02481">
    <property type="entry name" value="hemeryth_dom"/>
    <property type="match status" value="1"/>
</dbReference>
<feature type="domain" description="Hemerythrin-like" evidence="5">
    <location>
        <begin position="41"/>
        <end position="153"/>
    </location>
</feature>
<evidence type="ECO:0000256" key="3">
    <source>
        <dbReference type="ARBA" id="ARBA00022723"/>
    </source>
</evidence>
<dbReference type="PROSITE" id="PS00550">
    <property type="entry name" value="HEMERYTHRINS"/>
    <property type="match status" value="1"/>
</dbReference>
<dbReference type="GO" id="GO:0046872">
    <property type="term" value="F:metal ion binding"/>
    <property type="evidence" value="ECO:0007669"/>
    <property type="project" value="UniProtKB-KW"/>
</dbReference>
<sequence length="162" mass="18318">MPPPLTGINEAPAVAGKIGKKQRREQDRMTFMPWKQALEVGIAEIDEQHRWLVEQTNALHQALQGEAPQEQVGALLEGLMDYVMNHFIVEEHLFIRLGYPDTEAHQAQHNLFSGQVMSLLSRHDCGETVGAETLELLKDWLTHHILKVDKAYVAHFRAHGLG</sequence>
<name>A0ABD0AWK4_AQUAC</name>
<evidence type="ECO:0000259" key="5">
    <source>
        <dbReference type="Pfam" id="PF01814"/>
    </source>
</evidence>
<evidence type="ECO:0000256" key="4">
    <source>
        <dbReference type="ARBA" id="ARBA00023004"/>
    </source>
</evidence>
<dbReference type="PANTHER" id="PTHR37164">
    <property type="entry name" value="BACTERIOHEMERYTHRIN"/>
    <property type="match status" value="1"/>
</dbReference>
<dbReference type="PANTHER" id="PTHR37164:SF1">
    <property type="entry name" value="BACTERIOHEMERYTHRIN"/>
    <property type="match status" value="1"/>
</dbReference>
<evidence type="ECO:0000256" key="2">
    <source>
        <dbReference type="ARBA" id="ARBA00022621"/>
    </source>
</evidence>
<keyword evidence="2" id="KW-0813">Transport</keyword>
<evidence type="ECO:0000313" key="7">
    <source>
        <dbReference type="Proteomes" id="UP000887228"/>
    </source>
</evidence>
<dbReference type="NCBIfam" id="NF033749">
    <property type="entry name" value="bact_hemeryth"/>
    <property type="match status" value="1"/>
</dbReference>
<dbReference type="Gene3D" id="1.20.120.50">
    <property type="entry name" value="Hemerythrin-like"/>
    <property type="match status" value="1"/>
</dbReference>
<dbReference type="NCBIfam" id="NF002007">
    <property type="entry name" value="PRK00808.1"/>
    <property type="match status" value="1"/>
</dbReference>
<keyword evidence="2" id="KW-0561">Oxygen transport</keyword>
<dbReference type="InterPro" id="IPR012827">
    <property type="entry name" value="Hemerythrin_metal-bd"/>
</dbReference>
<dbReference type="Pfam" id="PF01814">
    <property type="entry name" value="Hemerythrin"/>
    <property type="match status" value="1"/>
</dbReference>
<keyword evidence="3" id="KW-0479">Metal-binding</keyword>
<reference evidence="6 7" key="1">
    <citation type="submission" date="2021-07" db="EMBL/GenBank/DDBJ databases">
        <title>Whole genome sequencing of carbapenem-resistant Pseudomonas spp. isolated in Japan.</title>
        <authorList>
            <person name="Suzuki M."/>
            <person name="Maehana S."/>
            <person name="Kitasato H."/>
        </authorList>
    </citation>
    <scope>NUCLEOTIDE SEQUENCE [LARGE SCALE GENOMIC DNA]</scope>
    <source>
        <strain evidence="6 7">KAM436</strain>
    </source>
</reference>
<protein>
    <recommendedName>
        <fullName evidence="5">Hemerythrin-like domain-containing protein</fullName>
    </recommendedName>
</protein>
<proteinExistence type="inferred from homology"/>
<dbReference type="GO" id="GO:0005344">
    <property type="term" value="F:oxygen carrier activity"/>
    <property type="evidence" value="ECO:0007669"/>
    <property type="project" value="UniProtKB-KW"/>
</dbReference>
<keyword evidence="4" id="KW-0408">Iron</keyword>
<evidence type="ECO:0000256" key="1">
    <source>
        <dbReference type="ARBA" id="ARBA00010587"/>
    </source>
</evidence>
<dbReference type="InterPro" id="IPR012312">
    <property type="entry name" value="Hemerythrin-like"/>
</dbReference>